<comment type="cofactor">
    <cofactor evidence="1">
        <name>Mg(2+)</name>
        <dbReference type="ChEBI" id="CHEBI:18420"/>
    </cofactor>
</comment>
<keyword evidence="6" id="KW-0460">Magnesium</keyword>
<proteinExistence type="inferred from homology"/>
<reference evidence="8 9" key="1">
    <citation type="submission" date="2016-11" db="EMBL/GenBank/DDBJ databases">
        <authorList>
            <person name="Jaros S."/>
            <person name="Januszkiewicz K."/>
            <person name="Wedrychowicz H."/>
        </authorList>
    </citation>
    <scope>NUCLEOTIDE SEQUENCE [LARGE SCALE GENOMIC DNA]</scope>
    <source>
        <strain evidence="8 9">CGMCC 1.10190</strain>
    </source>
</reference>
<dbReference type="PANTHER" id="PTHR33653:SF1">
    <property type="entry name" value="RIBONUCLEASE VAPC2"/>
    <property type="match status" value="1"/>
</dbReference>
<protein>
    <recommendedName>
        <fullName evidence="10">PIN domain-containing protein</fullName>
    </recommendedName>
</protein>
<dbReference type="GO" id="GO:0046872">
    <property type="term" value="F:metal ion binding"/>
    <property type="evidence" value="ECO:0007669"/>
    <property type="project" value="UniProtKB-KW"/>
</dbReference>
<evidence type="ECO:0000256" key="7">
    <source>
        <dbReference type="ARBA" id="ARBA00038093"/>
    </source>
</evidence>
<keyword evidence="9" id="KW-1185">Reference proteome</keyword>
<dbReference type="SUPFAM" id="SSF88723">
    <property type="entry name" value="PIN domain-like"/>
    <property type="match status" value="1"/>
</dbReference>
<keyword evidence="4" id="KW-0479">Metal-binding</keyword>
<dbReference type="Gene3D" id="3.40.50.1010">
    <property type="entry name" value="5'-nuclease"/>
    <property type="match status" value="1"/>
</dbReference>
<keyword evidence="2" id="KW-1277">Toxin-antitoxin system</keyword>
<evidence type="ECO:0000256" key="5">
    <source>
        <dbReference type="ARBA" id="ARBA00022801"/>
    </source>
</evidence>
<evidence type="ECO:0000256" key="4">
    <source>
        <dbReference type="ARBA" id="ARBA00022723"/>
    </source>
</evidence>
<evidence type="ECO:0000313" key="8">
    <source>
        <dbReference type="EMBL" id="SHI29756.1"/>
    </source>
</evidence>
<evidence type="ECO:0008006" key="10">
    <source>
        <dbReference type="Google" id="ProtNLM"/>
    </source>
</evidence>
<evidence type="ECO:0000256" key="1">
    <source>
        <dbReference type="ARBA" id="ARBA00001946"/>
    </source>
</evidence>
<dbReference type="InterPro" id="IPR050556">
    <property type="entry name" value="Type_II_TA_system_RNase"/>
</dbReference>
<dbReference type="RefSeq" id="WP_073109299.1">
    <property type="nucleotide sequence ID" value="NZ_FQXE01000020.1"/>
</dbReference>
<sequence length="149" mass="16719">MTVHDLSKYDGSAGFLVDTNIWIDCMDADSPWHEWSVDQLQICSEQAPLHINLMIYTELLIPGPDVEALDTMIDVYDTLRSPLPWACAGLAAKAYLNYRRRGGTRLVPLPDFYIGAHAAVANLSVLSRNVKPYRNHFQRLCCIGPDEIA</sequence>
<dbReference type="GO" id="GO:0016787">
    <property type="term" value="F:hydrolase activity"/>
    <property type="evidence" value="ECO:0007669"/>
    <property type="project" value="UniProtKB-KW"/>
</dbReference>
<gene>
    <name evidence="8" type="ORF">SAMN04488135_12077</name>
</gene>
<evidence type="ECO:0000256" key="6">
    <source>
        <dbReference type="ARBA" id="ARBA00022842"/>
    </source>
</evidence>
<evidence type="ECO:0000256" key="2">
    <source>
        <dbReference type="ARBA" id="ARBA00022649"/>
    </source>
</evidence>
<evidence type="ECO:0000313" key="9">
    <source>
        <dbReference type="Proteomes" id="UP000184226"/>
    </source>
</evidence>
<dbReference type="PANTHER" id="PTHR33653">
    <property type="entry name" value="RIBONUCLEASE VAPC2"/>
    <property type="match status" value="1"/>
</dbReference>
<dbReference type="AlphaFoldDB" id="A0A1M6A056"/>
<dbReference type="OrthoDB" id="9800524at2"/>
<evidence type="ECO:0000256" key="3">
    <source>
        <dbReference type="ARBA" id="ARBA00022722"/>
    </source>
</evidence>
<organism evidence="8 9">
    <name type="scientific">Pollutimonas bauzanensis</name>
    <dbReference type="NCBI Taxonomy" id="658167"/>
    <lineage>
        <taxon>Bacteria</taxon>
        <taxon>Pseudomonadati</taxon>
        <taxon>Pseudomonadota</taxon>
        <taxon>Betaproteobacteria</taxon>
        <taxon>Burkholderiales</taxon>
        <taxon>Alcaligenaceae</taxon>
        <taxon>Pollutimonas</taxon>
    </lineage>
</organism>
<name>A0A1M6A056_9BURK</name>
<keyword evidence="5" id="KW-0378">Hydrolase</keyword>
<dbReference type="EMBL" id="FQXE01000020">
    <property type="protein sequence ID" value="SHI29756.1"/>
    <property type="molecule type" value="Genomic_DNA"/>
</dbReference>
<dbReference type="GO" id="GO:0004518">
    <property type="term" value="F:nuclease activity"/>
    <property type="evidence" value="ECO:0007669"/>
    <property type="project" value="UniProtKB-KW"/>
</dbReference>
<comment type="similarity">
    <text evidence="7">Belongs to the PINc/VapC protein family.</text>
</comment>
<keyword evidence="3" id="KW-0540">Nuclease</keyword>
<dbReference type="STRING" id="658167.SAMN04488135_12077"/>
<dbReference type="InterPro" id="IPR029060">
    <property type="entry name" value="PIN-like_dom_sf"/>
</dbReference>
<dbReference type="Proteomes" id="UP000184226">
    <property type="component" value="Unassembled WGS sequence"/>
</dbReference>
<accession>A0A1M6A056</accession>